<dbReference type="Proteomes" id="UP000799750">
    <property type="component" value="Unassembled WGS sequence"/>
</dbReference>
<sequence>MTRQKARQRSLADGEKARDGVEGRARRGSHLESIEPRGVQWRWRTSDSDDDNEVEWLAGPSAVLRSSSRADGRVGEEGEDAGEGSETMGAAARGGHAAELPVLFCGVLAIGCGEGGAASRCPSARLPERSNSWIACDTIACTLRTLRTWKPQPRICFSRLRHLSAQTAYPERAIVPGRLLESLLWRPRSTLISSLESGHFSLLSLLIGSWRRLLRHSTESSAMQFAMQQRQPPGTLAVWLHQRQPLCSPPRRDRHAVWGQLPDSSNSCAQSADCASSPAVADFERASVVLRAILDTPPPSRNNAPLVRVLYRPQLSLARCMLQLFVRVSRWRANCGTASDYGASNSPSGVVLFSVSRSSASQRLAQSSAQTLAIWRRGACARTESASCRVQRLSQDSGHGNSSSGQAIVGCKPASSRDVSWGQKRRPDAPKSRRGIAGSA</sequence>
<reference evidence="2" key="1">
    <citation type="journal article" date="2020" name="Stud. Mycol.">
        <title>101 Dothideomycetes genomes: a test case for predicting lifestyles and emergence of pathogens.</title>
        <authorList>
            <person name="Haridas S."/>
            <person name="Albert R."/>
            <person name="Binder M."/>
            <person name="Bloem J."/>
            <person name="Labutti K."/>
            <person name="Salamov A."/>
            <person name="Andreopoulos B."/>
            <person name="Baker S."/>
            <person name="Barry K."/>
            <person name="Bills G."/>
            <person name="Bluhm B."/>
            <person name="Cannon C."/>
            <person name="Castanera R."/>
            <person name="Culley D."/>
            <person name="Daum C."/>
            <person name="Ezra D."/>
            <person name="Gonzalez J."/>
            <person name="Henrissat B."/>
            <person name="Kuo A."/>
            <person name="Liang C."/>
            <person name="Lipzen A."/>
            <person name="Lutzoni F."/>
            <person name="Magnuson J."/>
            <person name="Mondo S."/>
            <person name="Nolan M."/>
            <person name="Ohm R."/>
            <person name="Pangilinan J."/>
            <person name="Park H.-J."/>
            <person name="Ramirez L."/>
            <person name="Alfaro M."/>
            <person name="Sun H."/>
            <person name="Tritt A."/>
            <person name="Yoshinaga Y."/>
            <person name="Zwiers L.-H."/>
            <person name="Turgeon B."/>
            <person name="Goodwin S."/>
            <person name="Spatafora J."/>
            <person name="Crous P."/>
            <person name="Grigoriev I."/>
        </authorList>
    </citation>
    <scope>NUCLEOTIDE SEQUENCE</scope>
    <source>
        <strain evidence="2">CBS 269.34</strain>
    </source>
</reference>
<evidence type="ECO:0000256" key="1">
    <source>
        <dbReference type="SAM" id="MobiDB-lite"/>
    </source>
</evidence>
<feature type="region of interest" description="Disordered" evidence="1">
    <location>
        <begin position="1"/>
        <end position="92"/>
    </location>
</feature>
<gene>
    <name evidence="2" type="ORF">BU16DRAFT_565461</name>
</gene>
<evidence type="ECO:0000313" key="3">
    <source>
        <dbReference type="Proteomes" id="UP000799750"/>
    </source>
</evidence>
<organism evidence="2 3">
    <name type="scientific">Lophium mytilinum</name>
    <dbReference type="NCBI Taxonomy" id="390894"/>
    <lineage>
        <taxon>Eukaryota</taxon>
        <taxon>Fungi</taxon>
        <taxon>Dikarya</taxon>
        <taxon>Ascomycota</taxon>
        <taxon>Pezizomycotina</taxon>
        <taxon>Dothideomycetes</taxon>
        <taxon>Pleosporomycetidae</taxon>
        <taxon>Mytilinidiales</taxon>
        <taxon>Mytilinidiaceae</taxon>
        <taxon>Lophium</taxon>
    </lineage>
</organism>
<feature type="compositionally biased region" description="Polar residues" evidence="1">
    <location>
        <begin position="393"/>
        <end position="406"/>
    </location>
</feature>
<evidence type="ECO:0000313" key="2">
    <source>
        <dbReference type="EMBL" id="KAF2491765.1"/>
    </source>
</evidence>
<proteinExistence type="predicted"/>
<feature type="region of interest" description="Disordered" evidence="1">
    <location>
        <begin position="393"/>
        <end position="440"/>
    </location>
</feature>
<keyword evidence="3" id="KW-1185">Reference proteome</keyword>
<dbReference type="AlphaFoldDB" id="A0A6A6QH67"/>
<protein>
    <submittedName>
        <fullName evidence="2">Uncharacterized protein</fullName>
    </submittedName>
</protein>
<name>A0A6A6QH67_9PEZI</name>
<dbReference type="EMBL" id="MU004195">
    <property type="protein sequence ID" value="KAF2491765.1"/>
    <property type="molecule type" value="Genomic_DNA"/>
</dbReference>
<feature type="compositionally biased region" description="Basic and acidic residues" evidence="1">
    <location>
        <begin position="10"/>
        <end position="35"/>
    </location>
</feature>
<accession>A0A6A6QH67</accession>